<feature type="non-terminal residue" evidence="4">
    <location>
        <position position="264"/>
    </location>
</feature>
<dbReference type="Pfam" id="PF00106">
    <property type="entry name" value="adh_short"/>
    <property type="match status" value="1"/>
</dbReference>
<keyword evidence="3" id="KW-1133">Transmembrane helix</keyword>
<comment type="caution">
    <text evidence="4">The sequence shown here is derived from an EMBL/GenBank/DDBJ whole genome shotgun (WGS) entry which is preliminary data.</text>
</comment>
<evidence type="ECO:0000256" key="2">
    <source>
        <dbReference type="ARBA" id="ARBA00023002"/>
    </source>
</evidence>
<keyword evidence="3" id="KW-0472">Membrane</keyword>
<keyword evidence="5" id="KW-1185">Reference proteome</keyword>
<accession>A0A3S5AS07</accession>
<keyword evidence="3" id="KW-0812">Transmembrane</keyword>
<evidence type="ECO:0000256" key="1">
    <source>
        <dbReference type="ARBA" id="ARBA00006484"/>
    </source>
</evidence>
<comment type="similarity">
    <text evidence="1">Belongs to the short-chain dehydrogenases/reductases (SDR) family.</text>
</comment>
<evidence type="ECO:0000313" key="5">
    <source>
        <dbReference type="Proteomes" id="UP000784294"/>
    </source>
</evidence>
<keyword evidence="2" id="KW-0560">Oxidoreductase</keyword>
<dbReference type="Gene3D" id="3.40.50.720">
    <property type="entry name" value="NAD(P)-binding Rossmann-like Domain"/>
    <property type="match status" value="1"/>
</dbReference>
<dbReference type="AlphaFoldDB" id="A0A3S5AS07"/>
<dbReference type="OrthoDB" id="191139at2759"/>
<dbReference type="Proteomes" id="UP000784294">
    <property type="component" value="Unassembled WGS sequence"/>
</dbReference>
<proteinExistence type="inferred from homology"/>
<protein>
    <submittedName>
        <fullName evidence="4">Uncharacterized protein</fullName>
    </submittedName>
</protein>
<dbReference type="EMBL" id="CAAALY010113366">
    <property type="protein sequence ID" value="VEL30568.1"/>
    <property type="molecule type" value="Genomic_DNA"/>
</dbReference>
<name>A0A3S5AS07_9PLAT</name>
<evidence type="ECO:0000313" key="4">
    <source>
        <dbReference type="EMBL" id="VEL30568.1"/>
    </source>
</evidence>
<dbReference type="GO" id="GO:0016491">
    <property type="term" value="F:oxidoreductase activity"/>
    <property type="evidence" value="ECO:0007669"/>
    <property type="project" value="UniProtKB-KW"/>
</dbReference>
<sequence>MLSALFVSLFNGFYSRMVSILSLSISIISLAGATIVMLRKMLKGSVRICNCASPSNHTAIITGATSGIGEATAVELAKRHWKLILGCRDMLAGELIKNRIELETGNKNVSTLKLDLEDFESVKSFVSSMPEDTLVHLLINNAGIMSTQPRYNNALDNIDANMAVNFFGHFVLTIMLQNTFKRTFQKENKKPRIVIVSSALAKHGQLNGVSKPLSAAPEKDWQASTSYKNSKLACLLFARELEKRWSSANLDNFVDVYCIVTGGM</sequence>
<organism evidence="4 5">
    <name type="scientific">Protopolystoma xenopodis</name>
    <dbReference type="NCBI Taxonomy" id="117903"/>
    <lineage>
        <taxon>Eukaryota</taxon>
        <taxon>Metazoa</taxon>
        <taxon>Spiralia</taxon>
        <taxon>Lophotrochozoa</taxon>
        <taxon>Platyhelminthes</taxon>
        <taxon>Monogenea</taxon>
        <taxon>Polyopisthocotylea</taxon>
        <taxon>Polystomatidea</taxon>
        <taxon>Polystomatidae</taxon>
        <taxon>Protopolystoma</taxon>
    </lineage>
</organism>
<dbReference type="PANTHER" id="PTHR24320">
    <property type="entry name" value="RETINOL DEHYDROGENASE"/>
    <property type="match status" value="1"/>
</dbReference>
<dbReference type="InterPro" id="IPR002347">
    <property type="entry name" value="SDR_fam"/>
</dbReference>
<dbReference type="PANTHER" id="PTHR24320:SF283">
    <property type="entry name" value="RETINOL DEHYDROGENASE 11"/>
    <property type="match status" value="1"/>
</dbReference>
<dbReference type="InterPro" id="IPR036291">
    <property type="entry name" value="NAD(P)-bd_dom_sf"/>
</dbReference>
<reference evidence="4" key="1">
    <citation type="submission" date="2018-11" db="EMBL/GenBank/DDBJ databases">
        <authorList>
            <consortium name="Pathogen Informatics"/>
        </authorList>
    </citation>
    <scope>NUCLEOTIDE SEQUENCE</scope>
</reference>
<dbReference type="PRINTS" id="PR00081">
    <property type="entry name" value="GDHRDH"/>
</dbReference>
<feature type="transmembrane region" description="Helical" evidence="3">
    <location>
        <begin position="20"/>
        <end position="38"/>
    </location>
</feature>
<evidence type="ECO:0000256" key="3">
    <source>
        <dbReference type="SAM" id="Phobius"/>
    </source>
</evidence>
<gene>
    <name evidence="4" type="ORF">PXEA_LOCUS24008</name>
</gene>
<dbReference type="SUPFAM" id="SSF51735">
    <property type="entry name" value="NAD(P)-binding Rossmann-fold domains"/>
    <property type="match status" value="1"/>
</dbReference>